<keyword evidence="1" id="KW-0521">NADP</keyword>
<keyword evidence="2" id="KW-0560">Oxidoreductase</keyword>
<dbReference type="InterPro" id="IPR036291">
    <property type="entry name" value="NAD(P)-bd_dom_sf"/>
</dbReference>
<evidence type="ECO:0000313" key="3">
    <source>
        <dbReference type="EMBL" id="KAJ7337976.1"/>
    </source>
</evidence>
<organism evidence="3 4">
    <name type="scientific">Phrynocephalus forsythii</name>
    <dbReference type="NCBI Taxonomy" id="171643"/>
    <lineage>
        <taxon>Eukaryota</taxon>
        <taxon>Metazoa</taxon>
        <taxon>Chordata</taxon>
        <taxon>Craniata</taxon>
        <taxon>Vertebrata</taxon>
        <taxon>Euteleostomi</taxon>
        <taxon>Lepidosauria</taxon>
        <taxon>Squamata</taxon>
        <taxon>Bifurcata</taxon>
        <taxon>Unidentata</taxon>
        <taxon>Episquamata</taxon>
        <taxon>Toxicofera</taxon>
        <taxon>Iguania</taxon>
        <taxon>Acrodonta</taxon>
        <taxon>Agamidae</taxon>
        <taxon>Agaminae</taxon>
        <taxon>Phrynocephalus</taxon>
    </lineage>
</organism>
<proteinExistence type="predicted"/>
<accession>A0A9Q0Y019</accession>
<evidence type="ECO:0000313" key="4">
    <source>
        <dbReference type="Proteomes" id="UP001142489"/>
    </source>
</evidence>
<dbReference type="InterPro" id="IPR051721">
    <property type="entry name" value="Biopterin_syn/organic_redct"/>
</dbReference>
<dbReference type="SUPFAM" id="SSF51735">
    <property type="entry name" value="NAD(P)-binding Rossmann-fold domains"/>
    <property type="match status" value="1"/>
</dbReference>
<dbReference type="EMBL" id="JAPFRF010000003">
    <property type="protein sequence ID" value="KAJ7337976.1"/>
    <property type="molecule type" value="Genomic_DNA"/>
</dbReference>
<evidence type="ECO:0000256" key="1">
    <source>
        <dbReference type="ARBA" id="ARBA00022857"/>
    </source>
</evidence>
<reference evidence="3" key="1">
    <citation type="journal article" date="2023" name="DNA Res.">
        <title>Chromosome-level genome assembly of Phrynocephalus forsythii using third-generation DNA sequencing and Hi-C analysis.</title>
        <authorList>
            <person name="Qi Y."/>
            <person name="Zhao W."/>
            <person name="Zhao Y."/>
            <person name="Niu C."/>
            <person name="Cao S."/>
            <person name="Zhang Y."/>
        </authorList>
    </citation>
    <scope>NUCLEOTIDE SEQUENCE</scope>
    <source>
        <tissue evidence="3">Muscle</tissue>
    </source>
</reference>
<evidence type="ECO:0008006" key="5">
    <source>
        <dbReference type="Google" id="ProtNLM"/>
    </source>
</evidence>
<dbReference type="Gene3D" id="3.40.50.720">
    <property type="entry name" value="NAD(P)-binding Rossmann-like Domain"/>
    <property type="match status" value="1"/>
</dbReference>
<dbReference type="PANTHER" id="PTHR44085">
    <property type="entry name" value="SEPIAPTERIN REDUCTASE"/>
    <property type="match status" value="1"/>
</dbReference>
<gene>
    <name evidence="3" type="ORF">JRQ81_010502</name>
</gene>
<dbReference type="AlphaFoldDB" id="A0A9Q0Y019"/>
<dbReference type="PANTHER" id="PTHR44085:SF2">
    <property type="entry name" value="SEPIAPTERIN REDUCTASE"/>
    <property type="match status" value="1"/>
</dbReference>
<dbReference type="Proteomes" id="UP001142489">
    <property type="component" value="Unassembled WGS sequence"/>
</dbReference>
<name>A0A9Q0Y019_9SAUR</name>
<comment type="caution">
    <text evidence="3">The sequence shown here is derived from an EMBL/GenBank/DDBJ whole genome shotgun (WGS) entry which is preliminary data.</text>
</comment>
<protein>
    <recommendedName>
        <fullName evidence="5">Sepiapterin reductase</fullName>
    </recommendedName>
</protein>
<evidence type="ECO:0000256" key="2">
    <source>
        <dbReference type="ARBA" id="ARBA00023002"/>
    </source>
</evidence>
<keyword evidence="4" id="KW-1185">Reference proteome</keyword>
<dbReference type="GO" id="GO:0006729">
    <property type="term" value="P:tetrahydrobiopterin biosynthetic process"/>
    <property type="evidence" value="ECO:0007669"/>
    <property type="project" value="TreeGrafter"/>
</dbReference>
<sequence>MAEVLSSSGPGLGRVACLVTGASRGFGRSVARLVAAHLAPGLLLLPAARSAGTLGELEGELRAAYPELRVQALPADPGADEGLQHVARDAANALRRHHDGARLQLINNADHIVMVKKMKYLDDDQTVLEYSTTRKLIENL</sequence>
<dbReference type="GO" id="GO:0004757">
    <property type="term" value="F:sepiapterin reductase (NADP+) activity"/>
    <property type="evidence" value="ECO:0007669"/>
    <property type="project" value="TreeGrafter"/>
</dbReference>
<dbReference type="OrthoDB" id="153074at2759"/>